<gene>
    <name evidence="3" type="ORF">E9531_02915</name>
</gene>
<protein>
    <submittedName>
        <fullName evidence="3">Alpha/beta hydrolase</fullName>
    </submittedName>
</protein>
<sequence>MQASLATALLHYCPLCWAMHSELTFPYPEMPAAQAIVSNGMVFSTHCAGSGLPVLLLHGFPELAYSWRHQIQPLVDAGCQVIVPDLRGYGHTGLHGSLSDYRMHNLACDVVGLLDALGIAQCVVIGHDFGGALAWTLARDHAKRFLGVVALNTPYTRRTEDHLIDTLRKYRGESNYMVYFQKPGQGEALLEANVYATFAGMMCRPNALMRDFSQAPEALQSLPASLLGQDKRIQGVSFLTEQELSVYVKTYEKTGFTGGLNWYRNLARNWQDTQGVADRVELPALMVCAEHDIFLPPATAEGIERYVPLIQRALIRDCGHWTQQERPEEVNALIITWLRERLWL</sequence>
<name>A0A4S8FE44_9BURK</name>
<dbReference type="SUPFAM" id="SSF53474">
    <property type="entry name" value="alpha/beta-Hydrolases"/>
    <property type="match status" value="1"/>
</dbReference>
<dbReference type="InterPro" id="IPR000073">
    <property type="entry name" value="AB_hydrolase_1"/>
</dbReference>
<dbReference type="EMBL" id="STFG01000001">
    <property type="protein sequence ID" value="THU05499.1"/>
    <property type="molecule type" value="Genomic_DNA"/>
</dbReference>
<organism evidence="3 4">
    <name type="scientific">Lampropedia puyangensis</name>
    <dbReference type="NCBI Taxonomy" id="1330072"/>
    <lineage>
        <taxon>Bacteria</taxon>
        <taxon>Pseudomonadati</taxon>
        <taxon>Pseudomonadota</taxon>
        <taxon>Betaproteobacteria</taxon>
        <taxon>Burkholderiales</taxon>
        <taxon>Comamonadaceae</taxon>
        <taxon>Lampropedia</taxon>
    </lineage>
</organism>
<comment type="caution">
    <text evidence="3">The sequence shown here is derived from an EMBL/GenBank/DDBJ whole genome shotgun (WGS) entry which is preliminary data.</text>
</comment>
<proteinExistence type="predicted"/>
<dbReference type="PANTHER" id="PTHR43329">
    <property type="entry name" value="EPOXIDE HYDROLASE"/>
    <property type="match status" value="1"/>
</dbReference>
<evidence type="ECO:0000259" key="2">
    <source>
        <dbReference type="Pfam" id="PF00561"/>
    </source>
</evidence>
<feature type="domain" description="AB hydrolase-1" evidence="2">
    <location>
        <begin position="53"/>
        <end position="326"/>
    </location>
</feature>
<dbReference type="AlphaFoldDB" id="A0A4S8FE44"/>
<dbReference type="Gene3D" id="3.40.50.1820">
    <property type="entry name" value="alpha/beta hydrolase"/>
    <property type="match status" value="1"/>
</dbReference>
<dbReference type="Pfam" id="PF00561">
    <property type="entry name" value="Abhydrolase_1"/>
    <property type="match status" value="1"/>
</dbReference>
<evidence type="ECO:0000256" key="1">
    <source>
        <dbReference type="ARBA" id="ARBA00022801"/>
    </source>
</evidence>
<dbReference type="Proteomes" id="UP000308917">
    <property type="component" value="Unassembled WGS sequence"/>
</dbReference>
<keyword evidence="1 3" id="KW-0378">Hydrolase</keyword>
<accession>A0A4S8FE44</accession>
<keyword evidence="4" id="KW-1185">Reference proteome</keyword>
<dbReference type="PRINTS" id="PR00412">
    <property type="entry name" value="EPOXHYDRLASE"/>
</dbReference>
<dbReference type="InterPro" id="IPR000639">
    <property type="entry name" value="Epox_hydrolase-like"/>
</dbReference>
<dbReference type="GO" id="GO:0016787">
    <property type="term" value="F:hydrolase activity"/>
    <property type="evidence" value="ECO:0007669"/>
    <property type="project" value="UniProtKB-KW"/>
</dbReference>
<reference evidence="3 4" key="1">
    <citation type="journal article" date="2015" name="Antonie Van Leeuwenhoek">
        <title>Lampropedia puyangensis sp. nov., isolated from symptomatic bark of Populus ? euramericana canker and emended description of Lampropedia hyalina (Ehrenberg 1832) Lee et al. 2004.</title>
        <authorList>
            <person name="Li Y."/>
            <person name="Wang T."/>
            <person name="Piao C.G."/>
            <person name="Wang L.F."/>
            <person name="Tian G.Z."/>
            <person name="Zhu T.H."/>
            <person name="Guo M.W."/>
        </authorList>
    </citation>
    <scope>NUCLEOTIDE SEQUENCE [LARGE SCALE GENOMIC DNA]</scope>
    <source>
        <strain evidence="3 4">2-bin</strain>
    </source>
</reference>
<dbReference type="InterPro" id="IPR029058">
    <property type="entry name" value="AB_hydrolase_fold"/>
</dbReference>
<evidence type="ECO:0000313" key="4">
    <source>
        <dbReference type="Proteomes" id="UP000308917"/>
    </source>
</evidence>
<evidence type="ECO:0000313" key="3">
    <source>
        <dbReference type="EMBL" id="THU05499.1"/>
    </source>
</evidence>